<reference evidence="1 2" key="1">
    <citation type="submission" date="2019-04" db="EMBL/GenBank/DDBJ databases">
        <authorList>
            <person name="Li Y."/>
            <person name="Wang J."/>
        </authorList>
    </citation>
    <scope>NUCLEOTIDE SEQUENCE [LARGE SCALE GENOMIC DNA]</scope>
    <source>
        <strain evidence="1 2">DSM 14668</strain>
    </source>
</reference>
<dbReference type="OrthoDB" id="5509863at2"/>
<comment type="caution">
    <text evidence="1">The sequence shown here is derived from an EMBL/GenBank/DDBJ whole genome shotgun (WGS) entry which is preliminary data.</text>
</comment>
<evidence type="ECO:0000313" key="2">
    <source>
        <dbReference type="Proteomes" id="UP000309215"/>
    </source>
</evidence>
<protein>
    <submittedName>
        <fullName evidence="1">Uncharacterized protein</fullName>
    </submittedName>
</protein>
<accession>A0A4U1J0U7</accession>
<gene>
    <name evidence="1" type="ORF">E8A74_33520</name>
</gene>
<name>A0A4U1J0U7_9BACT</name>
<sequence>MWTLTSIKLGLRDLLDKRRPDLVLSKAGAYYEAQLEEQLATIEALPPALTGGAPHAATLDTLNDTHDGFGAAIYFTTEVYLRLPGASPQTVAAAERIRAAFIPQMAELGASYAVQAERALERKSLLVSMKADLERFPLADGGTLLETTKGFLDAGEQIHLTLSDRADVPKAARKQAAQLRSSAVGLLGRLRDDLVREIKKNPALPRDLEAKVFGYLDTLEAMQPAGKAPSPGATSGG</sequence>
<dbReference type="RefSeq" id="WP_136933201.1">
    <property type="nucleotide sequence ID" value="NZ_SSMQ01000045.1"/>
</dbReference>
<evidence type="ECO:0000313" key="1">
    <source>
        <dbReference type="EMBL" id="TKD00648.1"/>
    </source>
</evidence>
<keyword evidence="2" id="KW-1185">Reference proteome</keyword>
<dbReference type="AlphaFoldDB" id="A0A4U1J0U7"/>
<dbReference type="Proteomes" id="UP000309215">
    <property type="component" value="Unassembled WGS sequence"/>
</dbReference>
<organism evidence="1 2">
    <name type="scientific">Polyangium fumosum</name>
    <dbReference type="NCBI Taxonomy" id="889272"/>
    <lineage>
        <taxon>Bacteria</taxon>
        <taxon>Pseudomonadati</taxon>
        <taxon>Myxococcota</taxon>
        <taxon>Polyangia</taxon>
        <taxon>Polyangiales</taxon>
        <taxon>Polyangiaceae</taxon>
        <taxon>Polyangium</taxon>
    </lineage>
</organism>
<dbReference type="EMBL" id="SSMQ01000045">
    <property type="protein sequence ID" value="TKD00648.1"/>
    <property type="molecule type" value="Genomic_DNA"/>
</dbReference>
<proteinExistence type="predicted"/>